<dbReference type="EMBL" id="UINC01005061">
    <property type="protein sequence ID" value="SVA18798.1"/>
    <property type="molecule type" value="Genomic_DNA"/>
</dbReference>
<accession>A0A381TTG5</accession>
<dbReference type="AlphaFoldDB" id="A0A381TTG5"/>
<dbReference type="Gene3D" id="3.30.70.100">
    <property type="match status" value="1"/>
</dbReference>
<organism evidence="1">
    <name type="scientific">marine metagenome</name>
    <dbReference type="NCBI Taxonomy" id="408172"/>
    <lineage>
        <taxon>unclassified sequences</taxon>
        <taxon>metagenomes</taxon>
        <taxon>ecological metagenomes</taxon>
    </lineage>
</organism>
<dbReference type="SUPFAM" id="SSF54909">
    <property type="entry name" value="Dimeric alpha+beta barrel"/>
    <property type="match status" value="1"/>
</dbReference>
<evidence type="ECO:0000313" key="1">
    <source>
        <dbReference type="EMBL" id="SVA18798.1"/>
    </source>
</evidence>
<reference evidence="1" key="1">
    <citation type="submission" date="2018-05" db="EMBL/GenBank/DDBJ databases">
        <authorList>
            <person name="Lanie J.A."/>
            <person name="Ng W.-L."/>
            <person name="Kazmierczak K.M."/>
            <person name="Andrzejewski T.M."/>
            <person name="Davidsen T.M."/>
            <person name="Wayne K.J."/>
            <person name="Tettelin H."/>
            <person name="Glass J.I."/>
            <person name="Rusch D."/>
            <person name="Podicherti R."/>
            <person name="Tsui H.-C.T."/>
            <person name="Winkler M.E."/>
        </authorList>
    </citation>
    <scope>NUCLEOTIDE SEQUENCE</scope>
</reference>
<dbReference type="InterPro" id="IPR011008">
    <property type="entry name" value="Dimeric_a/b-barrel"/>
</dbReference>
<proteinExistence type="predicted"/>
<gene>
    <name evidence="1" type="ORF">METZ01_LOCUS71652</name>
</gene>
<name>A0A381TTG5_9ZZZZ</name>
<protein>
    <submittedName>
        <fullName evidence="1">Uncharacterized protein</fullName>
    </submittedName>
</protein>
<sequence length="52" mass="6603">MNKDYAEIADRNWKNHDKRLEAQNKGRSSWYKHYRVRTAQLEREYEFEREKK</sequence>